<dbReference type="RefSeq" id="XP_002846029.1">
    <property type="nucleotide sequence ID" value="XM_002845983.1"/>
</dbReference>
<evidence type="ECO:0000313" key="1">
    <source>
        <dbReference type="EMBL" id="EEQ33079.1"/>
    </source>
</evidence>
<evidence type="ECO:0000313" key="2">
    <source>
        <dbReference type="Proteomes" id="UP000002035"/>
    </source>
</evidence>
<organism evidence="1 2">
    <name type="scientific">Arthroderma otae (strain ATCC MYA-4605 / CBS 113480)</name>
    <name type="common">Microsporum canis</name>
    <dbReference type="NCBI Taxonomy" id="554155"/>
    <lineage>
        <taxon>Eukaryota</taxon>
        <taxon>Fungi</taxon>
        <taxon>Dikarya</taxon>
        <taxon>Ascomycota</taxon>
        <taxon>Pezizomycotina</taxon>
        <taxon>Eurotiomycetes</taxon>
        <taxon>Eurotiomycetidae</taxon>
        <taxon>Onygenales</taxon>
        <taxon>Arthrodermataceae</taxon>
        <taxon>Microsporum</taxon>
    </lineage>
</organism>
<sequence length="104" mass="12280">MPLIPYGGTRQLEKYLLFVSRLEGNPVLSTRFGCNILCGGTKHWYKFRIQWEGEVPRHILSGWVMMVKMALFGRYEKWKQIHAACKKREDVNEMPEFDVRCKSL</sequence>
<dbReference type="Proteomes" id="UP000002035">
    <property type="component" value="Unassembled WGS sequence"/>
</dbReference>
<name>C5FT76_ARTOC</name>
<dbReference type="GeneID" id="9224318"/>
<dbReference type="AlphaFoldDB" id="C5FT76"/>
<protein>
    <submittedName>
        <fullName evidence="1">Uncharacterized protein</fullName>
    </submittedName>
</protein>
<reference evidence="2" key="1">
    <citation type="journal article" date="2012" name="MBio">
        <title>Comparative genome analysis of Trichophyton rubrum and related dermatophytes reveals candidate genes involved in infection.</title>
        <authorList>
            <person name="Martinez D.A."/>
            <person name="Oliver B.G."/>
            <person name="Graeser Y."/>
            <person name="Goldberg J.M."/>
            <person name="Li W."/>
            <person name="Martinez-Rossi N.M."/>
            <person name="Monod M."/>
            <person name="Shelest E."/>
            <person name="Barton R.C."/>
            <person name="Birch E."/>
            <person name="Brakhage A.A."/>
            <person name="Chen Z."/>
            <person name="Gurr S.J."/>
            <person name="Heiman D."/>
            <person name="Heitman J."/>
            <person name="Kosti I."/>
            <person name="Rossi A."/>
            <person name="Saif S."/>
            <person name="Samalova M."/>
            <person name="Saunders C.W."/>
            <person name="Shea T."/>
            <person name="Summerbell R.C."/>
            <person name="Xu J."/>
            <person name="Young S."/>
            <person name="Zeng Q."/>
            <person name="Birren B.W."/>
            <person name="Cuomo C.A."/>
            <person name="White T.C."/>
        </authorList>
    </citation>
    <scope>NUCLEOTIDE SEQUENCE [LARGE SCALE GENOMIC DNA]</scope>
    <source>
        <strain evidence="2">ATCC MYA-4605 / CBS 113480</strain>
    </source>
</reference>
<keyword evidence="2" id="KW-1185">Reference proteome</keyword>
<dbReference type="EMBL" id="DS995705">
    <property type="protein sequence ID" value="EEQ33079.1"/>
    <property type="molecule type" value="Genomic_DNA"/>
</dbReference>
<accession>C5FT76</accession>
<dbReference type="VEuPathDB" id="FungiDB:MCYG_05898"/>
<proteinExistence type="predicted"/>
<dbReference type="HOGENOM" id="CLU_2249480_0_0_1"/>
<gene>
    <name evidence="1" type="ORF">MCYG_05898</name>
</gene>